<comment type="caution">
    <text evidence="2">The sequence shown here is derived from an EMBL/GenBank/DDBJ whole genome shotgun (WGS) entry which is preliminary data.</text>
</comment>
<evidence type="ECO:0000256" key="1">
    <source>
        <dbReference type="SAM" id="MobiDB-lite"/>
    </source>
</evidence>
<feature type="region of interest" description="Disordered" evidence="1">
    <location>
        <begin position="1"/>
        <end position="68"/>
    </location>
</feature>
<feature type="compositionally biased region" description="Polar residues" evidence="1">
    <location>
        <begin position="35"/>
        <end position="66"/>
    </location>
</feature>
<organism evidence="2 3">
    <name type="scientific">Pararge aegeria aegeria</name>
    <dbReference type="NCBI Taxonomy" id="348720"/>
    <lineage>
        <taxon>Eukaryota</taxon>
        <taxon>Metazoa</taxon>
        <taxon>Ecdysozoa</taxon>
        <taxon>Arthropoda</taxon>
        <taxon>Hexapoda</taxon>
        <taxon>Insecta</taxon>
        <taxon>Pterygota</taxon>
        <taxon>Neoptera</taxon>
        <taxon>Endopterygota</taxon>
        <taxon>Lepidoptera</taxon>
        <taxon>Glossata</taxon>
        <taxon>Ditrysia</taxon>
        <taxon>Papilionoidea</taxon>
        <taxon>Nymphalidae</taxon>
        <taxon>Satyrinae</taxon>
        <taxon>Satyrini</taxon>
        <taxon>Parargina</taxon>
        <taxon>Pararge</taxon>
    </lineage>
</organism>
<dbReference type="EMBL" id="CAKXAJ010003283">
    <property type="protein sequence ID" value="CAH2208370.1"/>
    <property type="molecule type" value="Genomic_DNA"/>
</dbReference>
<evidence type="ECO:0000313" key="3">
    <source>
        <dbReference type="Proteomes" id="UP000838756"/>
    </source>
</evidence>
<evidence type="ECO:0000313" key="2">
    <source>
        <dbReference type="EMBL" id="CAH2208370.1"/>
    </source>
</evidence>
<feature type="compositionally biased region" description="Basic and acidic residues" evidence="1">
    <location>
        <begin position="1"/>
        <end position="34"/>
    </location>
</feature>
<gene>
    <name evidence="2" type="primary">jg2401</name>
    <name evidence="2" type="ORF">PAEG_LOCUS986</name>
</gene>
<reference evidence="2" key="1">
    <citation type="submission" date="2022-03" db="EMBL/GenBank/DDBJ databases">
        <authorList>
            <person name="Lindestad O."/>
        </authorList>
    </citation>
    <scope>NUCLEOTIDE SEQUENCE</scope>
</reference>
<accession>A0A8S4QHK6</accession>
<dbReference type="AlphaFoldDB" id="A0A8S4QHK6"/>
<name>A0A8S4QHK6_9NEOP</name>
<keyword evidence="3" id="KW-1185">Reference proteome</keyword>
<sequence length="247" mass="27519">MHLSRSMKDELRAASQREEKVNTLRTQETLEHTATDSSRTESPGATGMNFNVSRNTGEGRLKQQTAGKELTERKNLLEQEAMKNSSVMTVVPGEAEEELLQIELRLACIRLEKEQIMDDEDDYLKEEPASEEISVPAQKWMETSSLTEVKDEISGQLMEDSQGPAVTNEHPAETTAQAHITAGARKQALESHTTSAARQSLQAHHQVDQELPCYDGNSSECLDFRVVSDDTSKACSPTQNMTRLKEL</sequence>
<proteinExistence type="predicted"/>
<dbReference type="Proteomes" id="UP000838756">
    <property type="component" value="Unassembled WGS sequence"/>
</dbReference>
<protein>
    <submittedName>
        <fullName evidence="2">Jg2401 protein</fullName>
    </submittedName>
</protein>